<evidence type="ECO:0000313" key="3">
    <source>
        <dbReference type="Proteomes" id="UP000653472"/>
    </source>
</evidence>
<dbReference type="Proteomes" id="UP000653472">
    <property type="component" value="Unassembled WGS sequence"/>
</dbReference>
<dbReference type="SMART" id="SM00953">
    <property type="entry name" value="RES"/>
    <property type="match status" value="1"/>
</dbReference>
<dbReference type="AlphaFoldDB" id="A0A969W6E3"/>
<dbReference type="InterPro" id="IPR014914">
    <property type="entry name" value="RES_dom"/>
</dbReference>
<keyword evidence="3" id="KW-1185">Reference proteome</keyword>
<protein>
    <submittedName>
        <fullName evidence="2">RES family NAD+ phosphorylase</fullName>
    </submittedName>
</protein>
<accession>A0A969W6E3</accession>
<evidence type="ECO:0000313" key="2">
    <source>
        <dbReference type="EMBL" id="NKF21252.1"/>
    </source>
</evidence>
<name>A0A969W6E3_9GAMM</name>
<evidence type="ECO:0000259" key="1">
    <source>
        <dbReference type="SMART" id="SM00953"/>
    </source>
</evidence>
<reference evidence="2" key="1">
    <citation type="submission" date="2020-03" db="EMBL/GenBank/DDBJ databases">
        <title>Solimonas marina sp. nov., isolated from deep seawater of the Pacific Ocean.</title>
        <authorList>
            <person name="Liu X."/>
            <person name="Lai Q."/>
            <person name="Sun F."/>
            <person name="Gai Y."/>
            <person name="Li G."/>
            <person name="Shao Z."/>
        </authorList>
    </citation>
    <scope>NUCLEOTIDE SEQUENCE</scope>
    <source>
        <strain evidence="2">C16B3</strain>
    </source>
</reference>
<gene>
    <name evidence="2" type="ORF">G7Y82_02905</name>
</gene>
<comment type="caution">
    <text evidence="2">The sequence shown here is derived from an EMBL/GenBank/DDBJ whole genome shotgun (WGS) entry which is preliminary data.</text>
</comment>
<dbReference type="EMBL" id="JAAVXB010000001">
    <property type="protein sequence ID" value="NKF21252.1"/>
    <property type="molecule type" value="Genomic_DNA"/>
</dbReference>
<feature type="domain" description="RES" evidence="1">
    <location>
        <begin position="82"/>
        <end position="208"/>
    </location>
</feature>
<organism evidence="2 3">
    <name type="scientific">Solimonas marina</name>
    <dbReference type="NCBI Taxonomy" id="2714601"/>
    <lineage>
        <taxon>Bacteria</taxon>
        <taxon>Pseudomonadati</taxon>
        <taxon>Pseudomonadota</taxon>
        <taxon>Gammaproteobacteria</taxon>
        <taxon>Nevskiales</taxon>
        <taxon>Nevskiaceae</taxon>
        <taxon>Solimonas</taxon>
    </lineage>
</organism>
<sequence>MYAPPVRRVQRRGTHRLIPTRMRPGGDSVLARIADDDDHLAELFDLDHATNDRLLAENDLAPGIGVRELVFGIPNYRIINAAFCHPHPLGARFNGPERGAWYAAFELATSQAEVIFHKTVQLAEINRYDDEVSYDDYHADIDAELHDLRDDRRCAPYLKSDNYRASQALAEQLLDAGALGVVYPSVRRDGGTCLACFRPALVTRVRRARTYVFRWDGSPKPKVVIRED</sequence>
<dbReference type="Pfam" id="PF08808">
    <property type="entry name" value="RES"/>
    <property type="match status" value="1"/>
</dbReference>
<proteinExistence type="predicted"/>
<dbReference type="RefSeq" id="WP_168146483.1">
    <property type="nucleotide sequence ID" value="NZ_JAAVXB010000001.1"/>
</dbReference>